<evidence type="ECO:0000313" key="1">
    <source>
        <dbReference type="EMBL" id="KAJ3495946.1"/>
    </source>
</evidence>
<dbReference type="EMBL" id="JANAKD010000233">
    <property type="protein sequence ID" value="KAJ3495946.1"/>
    <property type="molecule type" value="Genomic_DNA"/>
</dbReference>
<organism evidence="1 2">
    <name type="scientific">Lecanicillium saksenae</name>
    <dbReference type="NCBI Taxonomy" id="468837"/>
    <lineage>
        <taxon>Eukaryota</taxon>
        <taxon>Fungi</taxon>
        <taxon>Dikarya</taxon>
        <taxon>Ascomycota</taxon>
        <taxon>Pezizomycotina</taxon>
        <taxon>Sordariomycetes</taxon>
        <taxon>Hypocreomycetidae</taxon>
        <taxon>Hypocreales</taxon>
        <taxon>Cordycipitaceae</taxon>
        <taxon>Lecanicillium</taxon>
    </lineage>
</organism>
<keyword evidence="2" id="KW-1185">Reference proteome</keyword>
<evidence type="ECO:0000313" key="2">
    <source>
        <dbReference type="Proteomes" id="UP001148737"/>
    </source>
</evidence>
<gene>
    <name evidence="1" type="ORF">NLG97_g3021</name>
</gene>
<name>A0ACC1R154_9HYPO</name>
<protein>
    <submittedName>
        <fullName evidence="1">Uncharacterized protein</fullName>
    </submittedName>
</protein>
<proteinExistence type="predicted"/>
<dbReference type="Proteomes" id="UP001148737">
    <property type="component" value="Unassembled WGS sequence"/>
</dbReference>
<accession>A0ACC1R154</accession>
<reference evidence="1" key="1">
    <citation type="submission" date="2022-07" db="EMBL/GenBank/DDBJ databases">
        <title>Genome Sequence of Lecanicillium saksenae.</title>
        <authorList>
            <person name="Buettner E."/>
        </authorList>
    </citation>
    <scope>NUCLEOTIDE SEQUENCE</scope>
    <source>
        <strain evidence="1">VT-O1</strain>
    </source>
</reference>
<comment type="caution">
    <text evidence="1">The sequence shown here is derived from an EMBL/GenBank/DDBJ whole genome shotgun (WGS) entry which is preliminary data.</text>
</comment>
<sequence>MSPHFSAIRKVSTLSYASDGMLEVGCVLVDEQLTLAAITQKTLTVWDLETGRELAQFVAQDDRQFLRAAITCSVGKLRAVTIDTSGRVTSWEFTKSELIAKHYPLHTGPQVQAFTAVDKFFLIGQGAGPTRSVYETPVRDGAVVVWDMTKSERINHLSHDGYSDSVSVTKYDGKLVAITGSVHAERPLLDPYDSESKLTAWDLSTGKRLAEPTLTDGPSMPFEDSCLTDCLIGTVVNDRLGAILVGGSGLTIWDLFDRQQVKRIACHGHIRRIFWSEAAAGVVLVLGQASVQSSHHWLRVFDIRRGELLADTGTDFDTIESCGVATYDSVIVCSGRTIYHLQFLTKEGN</sequence>